<feature type="binding site" description="in other chain" evidence="8">
    <location>
        <begin position="134"/>
        <end position="136"/>
    </location>
    <ligand>
        <name>FMN</name>
        <dbReference type="ChEBI" id="CHEBI:58210"/>
        <note>ligand shared between dimeric partners</note>
    </ligand>
</feature>
<dbReference type="PANTHER" id="PTHR43821:SF1">
    <property type="entry name" value="NAD(P)H NITROREDUCTASE YDJA-RELATED"/>
    <property type="match status" value="1"/>
</dbReference>
<evidence type="ECO:0000256" key="2">
    <source>
        <dbReference type="ARBA" id="ARBA00022630"/>
    </source>
</evidence>
<dbReference type="GO" id="GO:0016491">
    <property type="term" value="F:oxidoreductase activity"/>
    <property type="evidence" value="ECO:0007669"/>
    <property type="project" value="UniProtKB-UniRule"/>
</dbReference>
<dbReference type="Pfam" id="PF00881">
    <property type="entry name" value="Nitroreductase"/>
    <property type="match status" value="1"/>
</dbReference>
<evidence type="ECO:0000256" key="7">
    <source>
        <dbReference type="PIRNR" id="PIRNR000232"/>
    </source>
</evidence>
<dbReference type="OrthoDB" id="9804207at2"/>
<dbReference type="PANTHER" id="PTHR43821">
    <property type="entry name" value="NAD(P)H NITROREDUCTASE YDJA-RELATED"/>
    <property type="match status" value="1"/>
</dbReference>
<sequence length="185" mass="20984">MHAQQVIETRRSIRSYTEQPVPVELVEALLDTAIYAPNHKLREPWRFVLAIEDGQTRYVDALMELLTAQGQFETKTSEQRQQAEQKLREVPVYLTVLCQVQGTPDQQLEDTLATAAMIQNLQLVATERGLGCCWKSGKHWFTPEYASLVDASENERVLGVIQIGWPAIVPPVKPRTSAKDKLTHF</sequence>
<dbReference type="InterPro" id="IPR026021">
    <property type="entry name" value="YdjA-like"/>
</dbReference>
<evidence type="ECO:0000313" key="10">
    <source>
        <dbReference type="EMBL" id="KSU48709.1"/>
    </source>
</evidence>
<evidence type="ECO:0000256" key="3">
    <source>
        <dbReference type="ARBA" id="ARBA00022643"/>
    </source>
</evidence>
<keyword evidence="3 7" id="KW-0288">FMN</keyword>
<keyword evidence="2 7" id="KW-0285">Flavoprotein</keyword>
<feature type="binding site" description="in other chain" evidence="8">
    <location>
        <begin position="10"/>
        <end position="12"/>
    </location>
    <ligand>
        <name>FMN</name>
        <dbReference type="ChEBI" id="CHEBI:58210"/>
        <note>ligand shared between dimeric partners</note>
    </ligand>
</feature>
<dbReference type="RefSeq" id="WP_058265447.1">
    <property type="nucleotide sequence ID" value="NZ_FMYN01000003.1"/>
</dbReference>
<keyword evidence="6 7" id="KW-0520">NAD</keyword>
<dbReference type="InterPro" id="IPR000415">
    <property type="entry name" value="Nitroreductase-like"/>
</dbReference>
<evidence type="ECO:0000256" key="8">
    <source>
        <dbReference type="PIRSR" id="PIRSR000232-1"/>
    </source>
</evidence>
<comment type="cofactor">
    <cofactor evidence="8">
        <name>FMN</name>
        <dbReference type="ChEBI" id="CHEBI:58210"/>
    </cofactor>
    <text evidence="8">Binds 1 FMN per subunit.</text>
</comment>
<dbReference type="EC" id="1.-.-.-" evidence="7"/>
<evidence type="ECO:0000256" key="1">
    <source>
        <dbReference type="ARBA" id="ARBA00007118"/>
    </source>
</evidence>
<keyword evidence="5 7" id="KW-0560">Oxidoreductase</keyword>
<evidence type="ECO:0000259" key="9">
    <source>
        <dbReference type="Pfam" id="PF00881"/>
    </source>
</evidence>
<dbReference type="PIRSF" id="PIRSF000232">
    <property type="entry name" value="YdjA"/>
    <property type="match status" value="1"/>
</dbReference>
<dbReference type="AlphaFoldDB" id="A0A0V8GEQ0"/>
<reference evidence="10 11" key="1">
    <citation type="journal article" date="2015" name="Int. J. Syst. Evol. Microbiol.">
        <title>Exiguobacterium enclense sp. nov., isolated from sediment.</title>
        <authorList>
            <person name="Dastager S.G."/>
            <person name="Mawlankar R."/>
            <person name="Sonalkar V.V."/>
            <person name="Thorat M.N."/>
            <person name="Mual P."/>
            <person name="Verma A."/>
            <person name="Krishnamurthi S."/>
            <person name="Tang S.K."/>
            <person name="Li W.J."/>
        </authorList>
    </citation>
    <scope>NUCLEOTIDE SEQUENCE [LARGE SCALE GENOMIC DNA]</scope>
    <source>
        <strain evidence="10 11">NIO-1109</strain>
    </source>
</reference>
<comment type="similarity">
    <text evidence="1 7">Belongs to the nitroreductase family.</text>
</comment>
<evidence type="ECO:0000256" key="6">
    <source>
        <dbReference type="ARBA" id="ARBA00023027"/>
    </source>
</evidence>
<gene>
    <name evidence="10" type="ORF">AS033_10275</name>
</gene>
<evidence type="ECO:0000256" key="4">
    <source>
        <dbReference type="ARBA" id="ARBA00022857"/>
    </source>
</evidence>
<accession>A0A0V8GEQ0</accession>
<keyword evidence="4 7" id="KW-0521">NADP</keyword>
<evidence type="ECO:0000256" key="5">
    <source>
        <dbReference type="ARBA" id="ARBA00023002"/>
    </source>
</evidence>
<dbReference type="Proteomes" id="UP000053797">
    <property type="component" value="Unassembled WGS sequence"/>
</dbReference>
<comment type="caution">
    <text evidence="10">The sequence shown here is derived from an EMBL/GenBank/DDBJ whole genome shotgun (WGS) entry which is preliminary data.</text>
</comment>
<dbReference type="SUPFAM" id="SSF55469">
    <property type="entry name" value="FMN-dependent nitroreductase-like"/>
    <property type="match status" value="1"/>
</dbReference>
<feature type="binding site" evidence="8">
    <location>
        <position position="39"/>
    </location>
    <ligand>
        <name>FMN</name>
        <dbReference type="ChEBI" id="CHEBI:58210"/>
        <note>ligand shared between dimeric partners</note>
    </ligand>
</feature>
<evidence type="ECO:0000313" key="11">
    <source>
        <dbReference type="Proteomes" id="UP000053797"/>
    </source>
</evidence>
<organism evidence="10 11">
    <name type="scientific">Exiguobacterium indicum</name>
    <dbReference type="NCBI Taxonomy" id="296995"/>
    <lineage>
        <taxon>Bacteria</taxon>
        <taxon>Bacillati</taxon>
        <taxon>Bacillota</taxon>
        <taxon>Bacilli</taxon>
        <taxon>Bacillales</taxon>
        <taxon>Bacillales Family XII. Incertae Sedis</taxon>
        <taxon>Exiguobacterium</taxon>
    </lineage>
</organism>
<name>A0A0V8GEQ0_9BACL</name>
<protein>
    <recommendedName>
        <fullName evidence="7">Putative NAD(P)H nitroreductase</fullName>
        <ecNumber evidence="7">1.-.-.-</ecNumber>
    </recommendedName>
</protein>
<dbReference type="CDD" id="cd02135">
    <property type="entry name" value="YdjA-like"/>
    <property type="match status" value="1"/>
</dbReference>
<dbReference type="InterPro" id="IPR029479">
    <property type="entry name" value="Nitroreductase"/>
</dbReference>
<dbReference type="InterPro" id="IPR052530">
    <property type="entry name" value="NAD(P)H_nitroreductase"/>
</dbReference>
<dbReference type="EMBL" id="LNQL01000003">
    <property type="protein sequence ID" value="KSU48709.1"/>
    <property type="molecule type" value="Genomic_DNA"/>
</dbReference>
<proteinExistence type="inferred from homology"/>
<feature type="domain" description="Nitroreductase" evidence="9">
    <location>
        <begin position="7"/>
        <end position="165"/>
    </location>
</feature>
<dbReference type="Gene3D" id="3.40.109.10">
    <property type="entry name" value="NADH Oxidase"/>
    <property type="match status" value="1"/>
</dbReference>